<dbReference type="Proteomes" id="UP000298663">
    <property type="component" value="Unassembled WGS sequence"/>
</dbReference>
<evidence type="ECO:0000313" key="2">
    <source>
        <dbReference type="EMBL" id="TMS37738.1"/>
    </source>
</evidence>
<keyword evidence="3" id="KW-1185">Reference proteome</keyword>
<feature type="region of interest" description="Disordered" evidence="1">
    <location>
        <begin position="1"/>
        <end position="33"/>
    </location>
</feature>
<dbReference type="AlphaFoldDB" id="A0A4U8V0G5"/>
<protein>
    <submittedName>
        <fullName evidence="2">Uncharacterized protein</fullName>
    </submittedName>
</protein>
<gene>
    <name evidence="2" type="ORF">L596_004612</name>
</gene>
<name>A0A4U8V0G5_STECR</name>
<feature type="compositionally biased region" description="Polar residues" evidence="1">
    <location>
        <begin position="1"/>
        <end position="23"/>
    </location>
</feature>
<reference evidence="2 3" key="1">
    <citation type="journal article" date="2015" name="Genome Biol.">
        <title>Comparative genomics of Steinernema reveals deeply conserved gene regulatory networks.</title>
        <authorList>
            <person name="Dillman A.R."/>
            <person name="Macchietto M."/>
            <person name="Porter C.F."/>
            <person name="Rogers A."/>
            <person name="Williams B."/>
            <person name="Antoshechkin I."/>
            <person name="Lee M.M."/>
            <person name="Goodwin Z."/>
            <person name="Lu X."/>
            <person name="Lewis E.E."/>
            <person name="Goodrich-Blair H."/>
            <person name="Stock S.P."/>
            <person name="Adams B.J."/>
            <person name="Sternberg P.W."/>
            <person name="Mortazavi A."/>
        </authorList>
    </citation>
    <scope>NUCLEOTIDE SEQUENCE [LARGE SCALE GENOMIC DNA]</scope>
    <source>
        <strain evidence="2 3">ALL</strain>
    </source>
</reference>
<evidence type="ECO:0000256" key="1">
    <source>
        <dbReference type="SAM" id="MobiDB-lite"/>
    </source>
</evidence>
<organism evidence="2 3">
    <name type="scientific">Steinernema carpocapsae</name>
    <name type="common">Entomopathogenic nematode</name>
    <dbReference type="NCBI Taxonomy" id="34508"/>
    <lineage>
        <taxon>Eukaryota</taxon>
        <taxon>Metazoa</taxon>
        <taxon>Ecdysozoa</taxon>
        <taxon>Nematoda</taxon>
        <taxon>Chromadorea</taxon>
        <taxon>Rhabditida</taxon>
        <taxon>Tylenchina</taxon>
        <taxon>Panagrolaimomorpha</taxon>
        <taxon>Strongyloidoidea</taxon>
        <taxon>Steinernematidae</taxon>
        <taxon>Steinernema</taxon>
    </lineage>
</organism>
<dbReference type="EMBL" id="AZBU02000001">
    <property type="protein sequence ID" value="TMS37738.1"/>
    <property type="molecule type" value="Genomic_DNA"/>
</dbReference>
<reference evidence="2 3" key="2">
    <citation type="journal article" date="2019" name="G3 (Bethesda)">
        <title>Hybrid Assembly of the Genome of the Entomopathogenic Nematode Steinernema carpocapsae Identifies the X-Chromosome.</title>
        <authorList>
            <person name="Serra L."/>
            <person name="Macchietto M."/>
            <person name="Macias-Munoz A."/>
            <person name="McGill C.J."/>
            <person name="Rodriguez I.M."/>
            <person name="Rodriguez B."/>
            <person name="Murad R."/>
            <person name="Mortazavi A."/>
        </authorList>
    </citation>
    <scope>NUCLEOTIDE SEQUENCE [LARGE SCALE GENOMIC DNA]</scope>
    <source>
        <strain evidence="2 3">ALL</strain>
    </source>
</reference>
<feature type="compositionally biased region" description="Basic and acidic residues" evidence="1">
    <location>
        <begin position="24"/>
        <end position="33"/>
    </location>
</feature>
<accession>A0A4U8V0G5</accession>
<evidence type="ECO:0000313" key="3">
    <source>
        <dbReference type="Proteomes" id="UP000298663"/>
    </source>
</evidence>
<sequence>MHIATPPSTSPRQRHLSSGSPTGDEQRRERVKERLGYAKIFQRQITRYRRRGGRRPGDVKGASRTKRPLRRVYCCFGCFGRRSAAETVFSDAGVACCHHSSSERDRRRCLSSWKHLSAQRESGRLSRKKVWTRETDRLCALTRRSEVRAHVEAFYTIAQAAAE</sequence>
<proteinExistence type="predicted"/>
<comment type="caution">
    <text evidence="2">The sequence shown here is derived from an EMBL/GenBank/DDBJ whole genome shotgun (WGS) entry which is preliminary data.</text>
</comment>